<sequence>MWNWLTVGTALAGGILVTVDLFGSYHWHALHVVFILMGFLFSRLIASEHTGTNLIAFDTQEQKDKLISKLLGMGMNNTQIFDVVGGDRTRTWARINELRSEME</sequence>
<evidence type="ECO:0000313" key="2">
    <source>
        <dbReference type="EMBL" id="EFO79596.1"/>
    </source>
</evidence>
<evidence type="ECO:0000313" key="3">
    <source>
        <dbReference type="Proteomes" id="UP000054010"/>
    </source>
</evidence>
<keyword evidence="3" id="KW-1185">Reference proteome</keyword>
<reference evidence="2 3" key="1">
    <citation type="journal article" date="2011" name="J. Bacteriol.">
        <title>Draft genome sequence of the anoxygenic filamentous phototrophic bacterium Oscillochloris trichoides subsp. DG-6.</title>
        <authorList>
            <person name="Kuznetsov B.B."/>
            <person name="Ivanovsky R.N."/>
            <person name="Keppen O.I."/>
            <person name="Sukhacheva M.V."/>
            <person name="Bumazhkin B.K."/>
            <person name="Patutina E.O."/>
            <person name="Beletsky A.V."/>
            <person name="Mardanov A.V."/>
            <person name="Baslerov R.V."/>
            <person name="Panteleeva A.N."/>
            <person name="Kolganova T.V."/>
            <person name="Ravin N.V."/>
            <person name="Skryabin K.G."/>
        </authorList>
    </citation>
    <scope>NUCLEOTIDE SEQUENCE [LARGE SCALE GENOMIC DNA]</scope>
    <source>
        <strain evidence="2 3">DG-6</strain>
    </source>
</reference>
<keyword evidence="1" id="KW-1133">Transmembrane helix</keyword>
<protein>
    <submittedName>
        <fullName evidence="2">Uncharacterized protein</fullName>
    </submittedName>
</protein>
<name>E1IHC1_9CHLR</name>
<dbReference type="EMBL" id="ADVR01000112">
    <property type="protein sequence ID" value="EFO79596.1"/>
    <property type="molecule type" value="Genomic_DNA"/>
</dbReference>
<feature type="transmembrane region" description="Helical" evidence="1">
    <location>
        <begin position="25"/>
        <end position="46"/>
    </location>
</feature>
<keyword evidence="1" id="KW-0812">Transmembrane</keyword>
<organism evidence="2 3">
    <name type="scientific">Oscillochloris trichoides DG-6</name>
    <dbReference type="NCBI Taxonomy" id="765420"/>
    <lineage>
        <taxon>Bacteria</taxon>
        <taxon>Bacillati</taxon>
        <taxon>Chloroflexota</taxon>
        <taxon>Chloroflexia</taxon>
        <taxon>Chloroflexales</taxon>
        <taxon>Chloroflexineae</taxon>
        <taxon>Oscillochloridaceae</taxon>
        <taxon>Oscillochloris</taxon>
    </lineage>
</organism>
<dbReference type="HOGENOM" id="CLU_2260938_0_0_0"/>
<dbReference type="Proteomes" id="UP000054010">
    <property type="component" value="Unassembled WGS sequence"/>
</dbReference>
<gene>
    <name evidence="2" type="ORF">OSCT_2722</name>
</gene>
<accession>E1IHC1</accession>
<dbReference type="AlphaFoldDB" id="E1IHC1"/>
<keyword evidence="1" id="KW-0472">Membrane</keyword>
<evidence type="ECO:0000256" key="1">
    <source>
        <dbReference type="SAM" id="Phobius"/>
    </source>
</evidence>
<comment type="caution">
    <text evidence="2">The sequence shown here is derived from an EMBL/GenBank/DDBJ whole genome shotgun (WGS) entry which is preliminary data.</text>
</comment>
<proteinExistence type="predicted"/>